<comment type="caution">
    <text evidence="1">The sequence shown here is derived from an EMBL/GenBank/DDBJ whole genome shotgun (WGS) entry which is preliminary data.</text>
</comment>
<protein>
    <submittedName>
        <fullName evidence="1">Unnamed protein product</fullName>
    </submittedName>
</protein>
<accession>A0A9W6TN51</accession>
<sequence>MQCLVGTWLSPAQLWDNQRKGAHTPAEVKPDHFKALHPCSPPYAWWLEHHASPTATLNCPPCHLTVSLPQFSLATTTATIRNSSMEFLINFSNMFPIYKLFNCKSDAD</sequence>
<organism evidence="1 2">
    <name type="scientific">Phytophthora lilii</name>
    <dbReference type="NCBI Taxonomy" id="2077276"/>
    <lineage>
        <taxon>Eukaryota</taxon>
        <taxon>Sar</taxon>
        <taxon>Stramenopiles</taxon>
        <taxon>Oomycota</taxon>
        <taxon>Peronosporomycetes</taxon>
        <taxon>Peronosporales</taxon>
        <taxon>Peronosporaceae</taxon>
        <taxon>Phytophthora</taxon>
    </lineage>
</organism>
<evidence type="ECO:0000313" key="1">
    <source>
        <dbReference type="EMBL" id="GMF16448.1"/>
    </source>
</evidence>
<evidence type="ECO:0000313" key="2">
    <source>
        <dbReference type="Proteomes" id="UP001165083"/>
    </source>
</evidence>
<keyword evidence="2" id="KW-1185">Reference proteome</keyword>
<dbReference type="EMBL" id="BSXW01000252">
    <property type="protein sequence ID" value="GMF16448.1"/>
    <property type="molecule type" value="Genomic_DNA"/>
</dbReference>
<name>A0A9W6TN51_9STRA</name>
<gene>
    <name evidence="1" type="ORF">Plil01_000585600</name>
</gene>
<dbReference type="Proteomes" id="UP001165083">
    <property type="component" value="Unassembled WGS sequence"/>
</dbReference>
<reference evidence="1" key="1">
    <citation type="submission" date="2023-04" db="EMBL/GenBank/DDBJ databases">
        <title>Phytophthora lilii NBRC 32176.</title>
        <authorList>
            <person name="Ichikawa N."/>
            <person name="Sato H."/>
            <person name="Tonouchi N."/>
        </authorList>
    </citation>
    <scope>NUCLEOTIDE SEQUENCE</scope>
    <source>
        <strain evidence="1">NBRC 32176</strain>
    </source>
</reference>
<dbReference type="AlphaFoldDB" id="A0A9W6TN51"/>
<proteinExistence type="predicted"/>